<comment type="caution">
    <text evidence="1">The sequence shown here is derived from an EMBL/GenBank/DDBJ whole genome shotgun (WGS) entry which is preliminary data.</text>
</comment>
<evidence type="ECO:0000313" key="2">
    <source>
        <dbReference type="Proteomes" id="UP001500101"/>
    </source>
</evidence>
<dbReference type="EMBL" id="BAAAZI010000012">
    <property type="protein sequence ID" value="GAA4145387.1"/>
    <property type="molecule type" value="Genomic_DNA"/>
</dbReference>
<reference evidence="2" key="1">
    <citation type="journal article" date="2019" name="Int. J. Syst. Evol. Microbiol.">
        <title>The Global Catalogue of Microorganisms (GCM) 10K type strain sequencing project: providing services to taxonomists for standard genome sequencing and annotation.</title>
        <authorList>
            <consortium name="The Broad Institute Genomics Platform"/>
            <consortium name="The Broad Institute Genome Sequencing Center for Infectious Disease"/>
            <person name="Wu L."/>
            <person name="Ma J."/>
        </authorList>
    </citation>
    <scope>NUCLEOTIDE SEQUENCE [LARGE SCALE GENOMIC DNA]</scope>
    <source>
        <strain evidence="2">JCM 16704</strain>
    </source>
</reference>
<keyword evidence="2" id="KW-1185">Reference proteome</keyword>
<gene>
    <name evidence="1" type="ORF">GCM10022216_29180</name>
</gene>
<sequence>MDAISDLVNLLNDTERIDFRAYLKKKNKRHDVKNVRLFDLIETDDINAINKLYKSAKNRDSYHALRKRLQENLLSFISQKVFEKHQHADYELLRLLVVSRYLLENNLARLGFRCLDRAEGIAENQESFSVLQEILMLRLQFAHLDENLDLENLSSRFLLNQGHLIRESKMQLAYAFIRRELNEIQLKGKVIDLTKLIEEVIRRYKIAVVDFMSYKSLYHILFIANEYAHINQNFGLVEKYVRKSYQIIESQMGDSTGQVYYRLYVLYYLANFNLRSRDFQKSLSYLESMDLLLGEHKDFHGQFYYRKQLLLALNLHFSGEAEQANEVLDAALAMKSAKAKLEDYYDLQLCKVMFQAQRGDRKCLSGIAMINHSDTWLEKKLGMLWTIRKSLLEILIYADFSSMDLASARIKSFRRRYRKYLIQTHEEKVLDYVSLLEKYFVNPAILHNKSFQSRVIKLLELEENRDLFNLSFITWIIAKWEKADSYELTLKYLEDQSGIFTDKNDVMAG</sequence>
<name>A0ABP7Z1B5_9SPHI</name>
<accession>A0ABP7Z1B5</accession>
<proteinExistence type="predicted"/>
<organism evidence="1 2">
    <name type="scientific">Sphingobacterium kyonggiense</name>
    <dbReference type="NCBI Taxonomy" id="714075"/>
    <lineage>
        <taxon>Bacteria</taxon>
        <taxon>Pseudomonadati</taxon>
        <taxon>Bacteroidota</taxon>
        <taxon>Sphingobacteriia</taxon>
        <taxon>Sphingobacteriales</taxon>
        <taxon>Sphingobacteriaceae</taxon>
        <taxon>Sphingobacterium</taxon>
    </lineage>
</organism>
<dbReference type="Proteomes" id="UP001500101">
    <property type="component" value="Unassembled WGS sequence"/>
</dbReference>
<protein>
    <submittedName>
        <fullName evidence="1">Uncharacterized protein</fullName>
    </submittedName>
</protein>
<evidence type="ECO:0000313" key="1">
    <source>
        <dbReference type="EMBL" id="GAA4145387.1"/>
    </source>
</evidence>